<evidence type="ECO:0000256" key="9">
    <source>
        <dbReference type="ARBA" id="ARBA00022989"/>
    </source>
</evidence>
<dbReference type="EC" id="2.5.1.39" evidence="11"/>
<dbReference type="Proteomes" id="UP000319852">
    <property type="component" value="Chromosome"/>
</dbReference>
<dbReference type="InterPro" id="IPR006371">
    <property type="entry name" value="Polyprenyltransferase_UbiA-li"/>
</dbReference>
<dbReference type="FunFam" id="1.20.120.1780:FF:000001">
    <property type="entry name" value="4-hydroxybenzoate octaprenyltransferase"/>
    <property type="match status" value="1"/>
</dbReference>
<dbReference type="AlphaFoldDB" id="A0A517N1K4"/>
<evidence type="ECO:0000313" key="13">
    <source>
        <dbReference type="EMBL" id="QDT01014.1"/>
    </source>
</evidence>
<dbReference type="GO" id="GO:0005886">
    <property type="term" value="C:plasma membrane"/>
    <property type="evidence" value="ECO:0007669"/>
    <property type="project" value="TreeGrafter"/>
</dbReference>
<evidence type="ECO:0000313" key="14">
    <source>
        <dbReference type="Proteomes" id="UP000319852"/>
    </source>
</evidence>
<evidence type="ECO:0000256" key="2">
    <source>
        <dbReference type="ARBA" id="ARBA00004141"/>
    </source>
</evidence>
<dbReference type="InterPro" id="IPR044878">
    <property type="entry name" value="UbiA_sf"/>
</dbReference>
<feature type="transmembrane region" description="Helical" evidence="12">
    <location>
        <begin position="259"/>
        <end position="278"/>
    </location>
</feature>
<proteinExistence type="inferred from homology"/>
<reference evidence="13 14" key="1">
    <citation type="submission" date="2019-02" db="EMBL/GenBank/DDBJ databases">
        <title>Deep-cultivation of Planctomycetes and their phenomic and genomic characterization uncovers novel biology.</title>
        <authorList>
            <person name="Wiegand S."/>
            <person name="Jogler M."/>
            <person name="Boedeker C."/>
            <person name="Pinto D."/>
            <person name="Vollmers J."/>
            <person name="Rivas-Marin E."/>
            <person name="Kohn T."/>
            <person name="Peeters S.H."/>
            <person name="Heuer A."/>
            <person name="Rast P."/>
            <person name="Oberbeckmann S."/>
            <person name="Bunk B."/>
            <person name="Jeske O."/>
            <person name="Meyerdierks A."/>
            <person name="Storesund J.E."/>
            <person name="Kallscheuer N."/>
            <person name="Luecker S."/>
            <person name="Lage O.M."/>
            <person name="Pohl T."/>
            <person name="Merkel B.J."/>
            <person name="Hornburger P."/>
            <person name="Mueller R.-W."/>
            <person name="Bruemmer F."/>
            <person name="Labrenz M."/>
            <person name="Spormann A.M."/>
            <person name="Op den Camp H."/>
            <person name="Overmann J."/>
            <person name="Amann R."/>
            <person name="Jetten M.S.M."/>
            <person name="Mascher T."/>
            <person name="Medema M.H."/>
            <person name="Devos D.P."/>
            <person name="Kaster A.-K."/>
            <person name="Ovreas L."/>
            <person name="Rohde M."/>
            <person name="Galperin M.Y."/>
            <person name="Jogler C."/>
        </authorList>
    </citation>
    <scope>NUCLEOTIDE SEQUENCE [LARGE SCALE GENOMIC DNA]</scope>
    <source>
        <strain evidence="13 14">HG15A2</strain>
    </source>
</reference>
<keyword evidence="5" id="KW-0997">Cell inner membrane</keyword>
<feature type="transmembrane region" description="Helical" evidence="12">
    <location>
        <begin position="231"/>
        <end position="253"/>
    </location>
</feature>
<comment type="similarity">
    <text evidence="3">Belongs to the UbiA prenyltransferase family.</text>
</comment>
<evidence type="ECO:0000256" key="11">
    <source>
        <dbReference type="ARBA" id="ARBA00034524"/>
    </source>
</evidence>
<dbReference type="Gene3D" id="1.10.357.140">
    <property type="entry name" value="UbiA prenyltransferase"/>
    <property type="match status" value="1"/>
</dbReference>
<dbReference type="CDD" id="cd13959">
    <property type="entry name" value="PT_UbiA_COQ2"/>
    <property type="match status" value="1"/>
</dbReference>
<dbReference type="RefSeq" id="WP_145062904.1">
    <property type="nucleotide sequence ID" value="NZ_CP036263.1"/>
</dbReference>
<sequence>MQQTARHFLSLIRFSHTIFALPFALLAAVMAWHAPTYEWTVTATVAQPVGPPPEVRWQELLGILLCMVTARSAAMAFNRLVDQKIDASNPRTAGRHLPSGILSASQVTVFAIACSLAFVASTLLFLPNTLPLYLSVPVLLFLCGYSLTKRFTSLAHFWLGAALAVSPLAAWIAIRGEIVLQNPTDLLPALVLGGAVLTWVAGFDILYACQDVDFDVQAKLHSVPVKLGVPGALRLAAGCHAMTVLLLAALSWAFPPFGWFYTAAVVAVAALLIYEHALVKPDDLDRVNTAFFNVNAVISLGLLAVGTLDLMLL</sequence>
<evidence type="ECO:0000256" key="4">
    <source>
        <dbReference type="ARBA" id="ARBA00022475"/>
    </source>
</evidence>
<feature type="transmembrane region" description="Helical" evidence="12">
    <location>
        <begin position="154"/>
        <end position="174"/>
    </location>
</feature>
<keyword evidence="7" id="KW-0831">Ubiquinone biosynthesis</keyword>
<keyword evidence="8 12" id="KW-0812">Transmembrane</keyword>
<dbReference type="EMBL" id="CP036263">
    <property type="protein sequence ID" value="QDT01014.1"/>
    <property type="molecule type" value="Genomic_DNA"/>
</dbReference>
<evidence type="ECO:0000256" key="5">
    <source>
        <dbReference type="ARBA" id="ARBA00022519"/>
    </source>
</evidence>
<evidence type="ECO:0000256" key="3">
    <source>
        <dbReference type="ARBA" id="ARBA00005985"/>
    </source>
</evidence>
<evidence type="ECO:0000256" key="12">
    <source>
        <dbReference type="SAM" id="Phobius"/>
    </source>
</evidence>
<comment type="subcellular location">
    <subcellularLocation>
        <location evidence="2">Membrane</location>
        <topology evidence="2">Multi-pass membrane protein</topology>
    </subcellularLocation>
</comment>
<evidence type="ECO:0000256" key="7">
    <source>
        <dbReference type="ARBA" id="ARBA00022688"/>
    </source>
</evidence>
<organism evidence="13 14">
    <name type="scientific">Adhaeretor mobilis</name>
    <dbReference type="NCBI Taxonomy" id="1930276"/>
    <lineage>
        <taxon>Bacteria</taxon>
        <taxon>Pseudomonadati</taxon>
        <taxon>Planctomycetota</taxon>
        <taxon>Planctomycetia</taxon>
        <taxon>Pirellulales</taxon>
        <taxon>Lacipirellulaceae</taxon>
        <taxon>Adhaeretor</taxon>
    </lineage>
</organism>
<dbReference type="Pfam" id="PF01040">
    <property type="entry name" value="UbiA"/>
    <property type="match status" value="1"/>
</dbReference>
<keyword evidence="4" id="KW-1003">Cell membrane</keyword>
<dbReference type="OrthoDB" id="9782418at2"/>
<keyword evidence="14" id="KW-1185">Reference proteome</keyword>
<evidence type="ECO:0000256" key="6">
    <source>
        <dbReference type="ARBA" id="ARBA00022679"/>
    </source>
</evidence>
<dbReference type="GO" id="GO:0006744">
    <property type="term" value="P:ubiquinone biosynthetic process"/>
    <property type="evidence" value="ECO:0007669"/>
    <property type="project" value="UniProtKB-KW"/>
</dbReference>
<name>A0A517N1K4_9BACT</name>
<dbReference type="NCBIfam" id="TIGR01475">
    <property type="entry name" value="ubiA_other"/>
    <property type="match status" value="1"/>
</dbReference>
<dbReference type="InterPro" id="IPR039653">
    <property type="entry name" value="Prenyltransferase"/>
</dbReference>
<dbReference type="FunFam" id="1.10.357.140:FF:000008">
    <property type="entry name" value="4-hydroxybenzoate octaprenyltransferase"/>
    <property type="match status" value="1"/>
</dbReference>
<protein>
    <recommendedName>
        <fullName evidence="11">4-hydroxybenzoate polyprenyltransferase</fullName>
        <ecNumber evidence="11">2.5.1.39</ecNumber>
    </recommendedName>
</protein>
<evidence type="ECO:0000256" key="1">
    <source>
        <dbReference type="ARBA" id="ARBA00001946"/>
    </source>
</evidence>
<accession>A0A517N1K4</accession>
<gene>
    <name evidence="13" type="primary">ubiA</name>
    <name evidence="13" type="ORF">HG15A2_43560</name>
</gene>
<dbReference type="Gene3D" id="1.20.120.1780">
    <property type="entry name" value="UbiA prenyltransferase"/>
    <property type="match status" value="1"/>
</dbReference>
<feature type="transmembrane region" description="Helical" evidence="12">
    <location>
        <begin position="290"/>
        <end position="312"/>
    </location>
</feature>
<evidence type="ECO:0000256" key="8">
    <source>
        <dbReference type="ARBA" id="ARBA00022692"/>
    </source>
</evidence>
<dbReference type="PANTHER" id="PTHR11048">
    <property type="entry name" value="PRENYLTRANSFERASES"/>
    <property type="match status" value="1"/>
</dbReference>
<feature type="transmembrane region" description="Helical" evidence="12">
    <location>
        <begin position="130"/>
        <end position="147"/>
    </location>
</feature>
<comment type="cofactor">
    <cofactor evidence="1">
        <name>Mg(2+)</name>
        <dbReference type="ChEBI" id="CHEBI:18420"/>
    </cofactor>
</comment>
<evidence type="ECO:0000256" key="10">
    <source>
        <dbReference type="ARBA" id="ARBA00023136"/>
    </source>
</evidence>
<feature type="transmembrane region" description="Helical" evidence="12">
    <location>
        <begin position="60"/>
        <end position="81"/>
    </location>
</feature>
<feature type="transmembrane region" description="Helical" evidence="12">
    <location>
        <begin position="186"/>
        <end position="210"/>
    </location>
</feature>
<feature type="transmembrane region" description="Helical" evidence="12">
    <location>
        <begin position="101"/>
        <end position="124"/>
    </location>
</feature>
<keyword evidence="9 12" id="KW-1133">Transmembrane helix</keyword>
<dbReference type="InterPro" id="IPR000537">
    <property type="entry name" value="UbiA_prenyltransferase"/>
</dbReference>
<keyword evidence="6 13" id="KW-0808">Transferase</keyword>
<keyword evidence="10 12" id="KW-0472">Membrane</keyword>
<feature type="transmembrane region" description="Helical" evidence="12">
    <location>
        <begin position="12"/>
        <end position="32"/>
    </location>
</feature>
<dbReference type="KEGG" id="amob:HG15A2_43560"/>
<dbReference type="GO" id="GO:0008412">
    <property type="term" value="F:4-hydroxybenzoate polyprenyltransferase activity"/>
    <property type="evidence" value="ECO:0007669"/>
    <property type="project" value="UniProtKB-EC"/>
</dbReference>
<dbReference type="PANTHER" id="PTHR11048:SF28">
    <property type="entry name" value="4-HYDROXYBENZOATE POLYPRENYLTRANSFERASE, MITOCHONDRIAL"/>
    <property type="match status" value="1"/>
</dbReference>